<evidence type="ECO:0000313" key="3">
    <source>
        <dbReference type="EMBL" id="KDR80530.1"/>
    </source>
</evidence>
<gene>
    <name evidence="3" type="ORF">GALMADRAFT_240832</name>
</gene>
<keyword evidence="2" id="KW-0732">Signal</keyword>
<feature type="signal peptide" evidence="2">
    <location>
        <begin position="1"/>
        <end position="18"/>
    </location>
</feature>
<dbReference type="Proteomes" id="UP000027222">
    <property type="component" value="Unassembled WGS sequence"/>
</dbReference>
<evidence type="ECO:0008006" key="5">
    <source>
        <dbReference type="Google" id="ProtNLM"/>
    </source>
</evidence>
<feature type="region of interest" description="Disordered" evidence="1">
    <location>
        <begin position="318"/>
        <end position="359"/>
    </location>
</feature>
<dbReference type="AlphaFoldDB" id="A0A067TBF4"/>
<evidence type="ECO:0000256" key="2">
    <source>
        <dbReference type="SAM" id="SignalP"/>
    </source>
</evidence>
<feature type="compositionally biased region" description="Low complexity" evidence="1">
    <location>
        <begin position="190"/>
        <end position="211"/>
    </location>
</feature>
<protein>
    <recommendedName>
        <fullName evidence="5">Carbohydrate-binding module family 19 domain-containing protein</fullName>
    </recommendedName>
</protein>
<feature type="compositionally biased region" description="Pro residues" evidence="1">
    <location>
        <begin position="340"/>
        <end position="352"/>
    </location>
</feature>
<feature type="chain" id="PRO_5001649018" description="Carbohydrate-binding module family 19 domain-containing protein" evidence="2">
    <location>
        <begin position="19"/>
        <end position="452"/>
    </location>
</feature>
<feature type="region of interest" description="Disordered" evidence="1">
    <location>
        <begin position="162"/>
        <end position="231"/>
    </location>
</feature>
<feature type="compositionally biased region" description="Low complexity" evidence="1">
    <location>
        <begin position="322"/>
        <end position="333"/>
    </location>
</feature>
<proteinExistence type="predicted"/>
<keyword evidence="4" id="KW-1185">Reference proteome</keyword>
<sequence>MVKLSVAFLGLVAASATASPILVKRIAQVIVDSTAKWEQACLSAGGGSRCNPLSIIAFSTLLAAPGPCEQQDAADGLMNLSKELKSSEMVALSQIFAQQPRNSPNSVAVPYCQKAPQNPELDGLFQCQFVGSNQKVFVGNLALGGAGTIPFGRTAPLNPLGSCPANPSGPIADGTQLVDTTTNPGVGTGSSKQTTKPTATTAKPAATSKAAGTEGAPPAQTPSGGASGFKLSNGQAAQKLNAKFASLTPNSPCTAGENACIGTAFAQCVDGKFVTQTCGAAPLTCAALPLVNSPGTSITCTTLAEAVARIAATGAAGGLTGSGSAASNKSMSSDEATIPPVSPKEPAAPAPKAPASGSGFKLQNGKDAQALNAKFASLTANSACTAGENACVDGNFSQCVSGKFVVIGCSATLTCAALPLVNSRGTSITCTTPADALARIQATGATGGLTGA</sequence>
<evidence type="ECO:0000313" key="4">
    <source>
        <dbReference type="Proteomes" id="UP000027222"/>
    </source>
</evidence>
<evidence type="ECO:0000256" key="1">
    <source>
        <dbReference type="SAM" id="MobiDB-lite"/>
    </source>
</evidence>
<dbReference type="EMBL" id="KL142371">
    <property type="protein sequence ID" value="KDR80530.1"/>
    <property type="molecule type" value="Genomic_DNA"/>
</dbReference>
<dbReference type="HOGENOM" id="CLU_038844_0_0_1"/>
<organism evidence="3 4">
    <name type="scientific">Galerina marginata (strain CBS 339.88)</name>
    <dbReference type="NCBI Taxonomy" id="685588"/>
    <lineage>
        <taxon>Eukaryota</taxon>
        <taxon>Fungi</taxon>
        <taxon>Dikarya</taxon>
        <taxon>Basidiomycota</taxon>
        <taxon>Agaricomycotina</taxon>
        <taxon>Agaricomycetes</taxon>
        <taxon>Agaricomycetidae</taxon>
        <taxon>Agaricales</taxon>
        <taxon>Agaricineae</taxon>
        <taxon>Strophariaceae</taxon>
        <taxon>Galerina</taxon>
    </lineage>
</organism>
<reference evidence="4" key="1">
    <citation type="journal article" date="2014" name="Proc. Natl. Acad. Sci. U.S.A.">
        <title>Extensive sampling of basidiomycete genomes demonstrates inadequacy of the white-rot/brown-rot paradigm for wood decay fungi.</title>
        <authorList>
            <person name="Riley R."/>
            <person name="Salamov A.A."/>
            <person name="Brown D.W."/>
            <person name="Nagy L.G."/>
            <person name="Floudas D."/>
            <person name="Held B.W."/>
            <person name="Levasseur A."/>
            <person name="Lombard V."/>
            <person name="Morin E."/>
            <person name="Otillar R."/>
            <person name="Lindquist E.A."/>
            <person name="Sun H."/>
            <person name="LaButti K.M."/>
            <person name="Schmutz J."/>
            <person name="Jabbour D."/>
            <person name="Luo H."/>
            <person name="Baker S.E."/>
            <person name="Pisabarro A.G."/>
            <person name="Walton J.D."/>
            <person name="Blanchette R.A."/>
            <person name="Henrissat B."/>
            <person name="Martin F."/>
            <person name="Cullen D."/>
            <person name="Hibbett D.S."/>
            <person name="Grigoriev I.V."/>
        </authorList>
    </citation>
    <scope>NUCLEOTIDE SEQUENCE [LARGE SCALE GENOMIC DNA]</scope>
    <source>
        <strain evidence="4">CBS 339.88</strain>
    </source>
</reference>
<accession>A0A067TBF4</accession>
<name>A0A067TBF4_GALM3</name>
<dbReference type="OrthoDB" id="2362516at2759"/>